<comment type="subcellular location">
    <subcellularLocation>
        <location evidence="1">Membrane</location>
        <topology evidence="1">Multi-pass membrane protein</topology>
    </subcellularLocation>
</comment>
<keyword evidence="2 5" id="KW-0812">Transmembrane</keyword>
<feature type="transmembrane region" description="Helical" evidence="5">
    <location>
        <begin position="154"/>
        <end position="176"/>
    </location>
</feature>
<feature type="transmembrane region" description="Helical" evidence="5">
    <location>
        <begin position="79"/>
        <end position="98"/>
    </location>
</feature>
<accession>A0A8H4W207</accession>
<dbReference type="PANTHER" id="PTHR31465:SF27">
    <property type="entry name" value="DOMAIN PROTEIN, PUTATIVE (AFU_ORTHOLOGUE AFUA_3G01030)-RELATED"/>
    <property type="match status" value="1"/>
</dbReference>
<dbReference type="InterPro" id="IPR007568">
    <property type="entry name" value="RTA1"/>
</dbReference>
<sequence length="391" mass="43844">MAVLQTHNGYYLWKYIPSAPAAGIFAALFLIATAAHAWRIHTTKAKFCIAFTVGCFLEFVGYCARASASNKTGKLMPYIIQNLFILISPALFAASIYMTLGRIIRSINGEKYSLIRVNWLTKTFVIGDVLSFLVQGGSAGLMINTSTAKMGQDIVVAGLCIQIIMFGLFVVVALIFQSRMRSNPTPASYHPEIPWKQSLNMLYIVSVLIMIRSIFRVVEFVMGYDGYPLTHEWTLYIFDSVLMVTVTAIFYWRYPSDLQNTKGESDFFAKFKDVRRPRTYPCEKGLSTLDVGTKIILETINALIESIQKDVMEIHEKIGVSDTRKAVMKTARGDINEVPTKLTTTPNIPRGLDEESLAQWIQRYINFFGALMSIATTIFLSGLAQYPAFGQ</sequence>
<comment type="caution">
    <text evidence="6">The sequence shown here is derived from an EMBL/GenBank/DDBJ whole genome shotgun (WGS) entry which is preliminary data.</text>
</comment>
<evidence type="ECO:0000313" key="6">
    <source>
        <dbReference type="EMBL" id="KAF4630747.1"/>
    </source>
</evidence>
<feature type="transmembrane region" description="Helical" evidence="5">
    <location>
        <begin position="364"/>
        <end position="386"/>
    </location>
</feature>
<dbReference type="GO" id="GO:0016020">
    <property type="term" value="C:membrane"/>
    <property type="evidence" value="ECO:0007669"/>
    <property type="project" value="UniProtKB-SubCell"/>
</dbReference>
<organism evidence="6 7">
    <name type="scientific">Cudoniella acicularis</name>
    <dbReference type="NCBI Taxonomy" id="354080"/>
    <lineage>
        <taxon>Eukaryota</taxon>
        <taxon>Fungi</taxon>
        <taxon>Dikarya</taxon>
        <taxon>Ascomycota</taxon>
        <taxon>Pezizomycotina</taxon>
        <taxon>Leotiomycetes</taxon>
        <taxon>Helotiales</taxon>
        <taxon>Tricladiaceae</taxon>
        <taxon>Cudoniella</taxon>
    </lineage>
</organism>
<keyword evidence="4 5" id="KW-0472">Membrane</keyword>
<dbReference type="OrthoDB" id="3358017at2759"/>
<name>A0A8H4W207_9HELO</name>
<evidence type="ECO:0000256" key="3">
    <source>
        <dbReference type="ARBA" id="ARBA00022989"/>
    </source>
</evidence>
<proteinExistence type="predicted"/>
<dbReference type="Proteomes" id="UP000566819">
    <property type="component" value="Unassembled WGS sequence"/>
</dbReference>
<evidence type="ECO:0000256" key="1">
    <source>
        <dbReference type="ARBA" id="ARBA00004141"/>
    </source>
</evidence>
<protein>
    <submittedName>
        <fullName evidence="6">Uncharacterized protein</fullName>
    </submittedName>
</protein>
<reference evidence="6 7" key="1">
    <citation type="submission" date="2020-03" db="EMBL/GenBank/DDBJ databases">
        <title>Draft Genome Sequence of Cudoniella acicularis.</title>
        <authorList>
            <person name="Buettner E."/>
            <person name="Kellner H."/>
        </authorList>
    </citation>
    <scope>NUCLEOTIDE SEQUENCE [LARGE SCALE GENOMIC DNA]</scope>
    <source>
        <strain evidence="6 7">DSM 108380</strain>
    </source>
</reference>
<gene>
    <name evidence="6" type="ORF">G7Y89_g7393</name>
</gene>
<evidence type="ECO:0000256" key="2">
    <source>
        <dbReference type="ARBA" id="ARBA00022692"/>
    </source>
</evidence>
<feature type="transmembrane region" description="Helical" evidence="5">
    <location>
        <begin position="235"/>
        <end position="252"/>
    </location>
</feature>
<feature type="transmembrane region" description="Helical" evidence="5">
    <location>
        <begin position="119"/>
        <end position="142"/>
    </location>
</feature>
<dbReference type="Pfam" id="PF04479">
    <property type="entry name" value="RTA1"/>
    <property type="match status" value="1"/>
</dbReference>
<keyword evidence="7" id="KW-1185">Reference proteome</keyword>
<feature type="transmembrane region" description="Helical" evidence="5">
    <location>
        <begin position="47"/>
        <end position="67"/>
    </location>
</feature>
<evidence type="ECO:0000256" key="5">
    <source>
        <dbReference type="SAM" id="Phobius"/>
    </source>
</evidence>
<feature type="transmembrane region" description="Helical" evidence="5">
    <location>
        <begin position="197"/>
        <end position="215"/>
    </location>
</feature>
<keyword evidence="3 5" id="KW-1133">Transmembrane helix</keyword>
<dbReference type="PANTHER" id="PTHR31465">
    <property type="entry name" value="PROTEIN RTA1-RELATED"/>
    <property type="match status" value="1"/>
</dbReference>
<feature type="transmembrane region" description="Helical" evidence="5">
    <location>
        <begin position="12"/>
        <end position="35"/>
    </location>
</feature>
<evidence type="ECO:0000313" key="7">
    <source>
        <dbReference type="Proteomes" id="UP000566819"/>
    </source>
</evidence>
<dbReference type="AlphaFoldDB" id="A0A8H4W207"/>
<dbReference type="EMBL" id="JAAMPI010000518">
    <property type="protein sequence ID" value="KAF4630747.1"/>
    <property type="molecule type" value="Genomic_DNA"/>
</dbReference>
<evidence type="ECO:0000256" key="4">
    <source>
        <dbReference type="ARBA" id="ARBA00023136"/>
    </source>
</evidence>